<dbReference type="RefSeq" id="WP_260559031.1">
    <property type="nucleotide sequence ID" value="NZ_BAABEC010000059.1"/>
</dbReference>
<dbReference type="EMBL" id="CP104213">
    <property type="protein sequence ID" value="UWX62736.1"/>
    <property type="molecule type" value="Genomic_DNA"/>
</dbReference>
<gene>
    <name evidence="1" type="ORF">N0D28_08115</name>
</gene>
<protein>
    <recommendedName>
        <fullName evidence="3">DUF3800 domain-containing protein</fullName>
    </recommendedName>
</protein>
<keyword evidence="2" id="KW-1185">Reference proteome</keyword>
<reference evidence="1" key="1">
    <citation type="submission" date="2022-09" db="EMBL/GenBank/DDBJ databases">
        <title>genome sequence of Deinococcus rubellus.</title>
        <authorList>
            <person name="Srinivasan S."/>
        </authorList>
    </citation>
    <scope>NUCLEOTIDE SEQUENCE</scope>
    <source>
        <strain evidence="1">Ant6</strain>
    </source>
</reference>
<dbReference type="Proteomes" id="UP001060261">
    <property type="component" value="Chromosome"/>
</dbReference>
<organism evidence="1 2">
    <name type="scientific">Deinococcus rubellus</name>
    <dbReference type="NCBI Taxonomy" id="1889240"/>
    <lineage>
        <taxon>Bacteria</taxon>
        <taxon>Thermotogati</taxon>
        <taxon>Deinococcota</taxon>
        <taxon>Deinococci</taxon>
        <taxon>Deinococcales</taxon>
        <taxon>Deinococcaceae</taxon>
        <taxon>Deinococcus</taxon>
    </lineage>
</organism>
<sequence>MAKTREEKNYTFAFDDSGGIEPFLNPDKTFREGQFPFLIIAAIGLRNDLLEKFYDEWNLLRGDIKAALDLSHLPPLHARLMFGASRPETYRKMPNPYLNVDQALTQEWFIRAFDILNALSKVKGGAGGLSAIYRRESYKSSVTYGFQTELSTKESSFIKLNTKGKKKSYHQKYLSAASSVLIRPVFDCFGMIQEIMRQIDGEAQVFLDPFSSSDGLNDEIVFDFIRQHLALPKISSVRRVEDTDNEPLSQAADLIAYGHFRDELIQVRLKNGQNPPFEPMLEAARIRWGPPRICSADVGHIWRRKRSDRRYDQISVAAMYSTAFYELQKFHPDFTNQYLVTPDEFLNRVIKILGNTKAGYIPILKDGVLEAWEAINTISPQKGEDRP</sequence>
<proteinExistence type="predicted"/>
<evidence type="ECO:0000313" key="1">
    <source>
        <dbReference type="EMBL" id="UWX62736.1"/>
    </source>
</evidence>
<accession>A0ABY5YEZ3</accession>
<name>A0ABY5YEZ3_9DEIO</name>
<evidence type="ECO:0000313" key="2">
    <source>
        <dbReference type="Proteomes" id="UP001060261"/>
    </source>
</evidence>
<evidence type="ECO:0008006" key="3">
    <source>
        <dbReference type="Google" id="ProtNLM"/>
    </source>
</evidence>